<organism evidence="2 3">
    <name type="scientific">Morus notabilis</name>
    <dbReference type="NCBI Taxonomy" id="981085"/>
    <lineage>
        <taxon>Eukaryota</taxon>
        <taxon>Viridiplantae</taxon>
        <taxon>Streptophyta</taxon>
        <taxon>Embryophyta</taxon>
        <taxon>Tracheophyta</taxon>
        <taxon>Spermatophyta</taxon>
        <taxon>Magnoliopsida</taxon>
        <taxon>eudicotyledons</taxon>
        <taxon>Gunneridae</taxon>
        <taxon>Pentapetalae</taxon>
        <taxon>rosids</taxon>
        <taxon>fabids</taxon>
        <taxon>Rosales</taxon>
        <taxon>Moraceae</taxon>
        <taxon>Moreae</taxon>
        <taxon>Morus</taxon>
    </lineage>
</organism>
<dbReference type="GO" id="GO:0000466">
    <property type="term" value="P:maturation of 5.8S rRNA from tricistronic rRNA transcript (SSU-rRNA, 5.8S rRNA, LSU-rRNA)"/>
    <property type="evidence" value="ECO:0007669"/>
    <property type="project" value="TreeGrafter"/>
</dbReference>
<accession>W9QXS7</accession>
<evidence type="ECO:0000313" key="3">
    <source>
        <dbReference type="Proteomes" id="UP000030645"/>
    </source>
</evidence>
<dbReference type="InterPro" id="IPR039844">
    <property type="entry name" value="URB1"/>
</dbReference>
<reference evidence="3" key="1">
    <citation type="submission" date="2013-01" db="EMBL/GenBank/DDBJ databases">
        <title>Draft Genome Sequence of a Mulberry Tree, Morus notabilis C.K. Schneid.</title>
        <authorList>
            <person name="He N."/>
            <person name="Zhao S."/>
        </authorList>
    </citation>
    <scope>NUCLEOTIDE SEQUENCE</scope>
</reference>
<dbReference type="GO" id="GO:0005730">
    <property type="term" value="C:nucleolus"/>
    <property type="evidence" value="ECO:0007669"/>
    <property type="project" value="TreeGrafter"/>
</dbReference>
<dbReference type="AlphaFoldDB" id="W9QXS7"/>
<dbReference type="eggNOG" id="KOG1791">
    <property type="taxonomic scope" value="Eukaryota"/>
</dbReference>
<sequence>MQNFTQTRPLDVENLERYDPVFILRFSLYSLTVGYIEPMEFAGLGLLAIAFVSMSSPDEGIRKLAYSTLGKFKDTLEQCKKRKEVTRIRLLLSSLQNGIEEPWQRIPSVVSIFAAEASFILLDPSHDQYSTLSRLLMNSSKLNLKNVPVFSDFFWSTSVNYRADRLWILRLVYAGLNSSDDAQIYIRNSIPETFMSFYFSPLSDTESKDLILQVVKRSVKSYKLTRHLVESCGLLLWLSSVLTANTRNSREETNIFIMQLTVVLEPGPDTARPTTGLRLKGSCRPDTTLYSGVEKEYHQPFALVIESIVA</sequence>
<dbReference type="InterPro" id="IPR032436">
    <property type="entry name" value="URB1_C"/>
</dbReference>
<feature type="domain" description="URB1 C-terminal" evidence="1">
    <location>
        <begin position="47"/>
        <end position="237"/>
    </location>
</feature>
<dbReference type="EMBL" id="KE343994">
    <property type="protein sequence ID" value="EXB50293.1"/>
    <property type="molecule type" value="Genomic_DNA"/>
</dbReference>
<proteinExistence type="predicted"/>
<keyword evidence="3" id="KW-1185">Reference proteome</keyword>
<evidence type="ECO:0000313" key="2">
    <source>
        <dbReference type="EMBL" id="EXB50293.1"/>
    </source>
</evidence>
<protein>
    <recommendedName>
        <fullName evidence="1">URB1 C-terminal domain-containing protein</fullName>
    </recommendedName>
</protein>
<dbReference type="Proteomes" id="UP000030645">
    <property type="component" value="Unassembled WGS sequence"/>
</dbReference>
<dbReference type="PANTHER" id="PTHR13500">
    <property type="entry name" value="NUCLEOLAR PRERIBOSOMAL-ASSOCIATED PROTEIN 1"/>
    <property type="match status" value="1"/>
</dbReference>
<evidence type="ECO:0000259" key="1">
    <source>
        <dbReference type="Pfam" id="PF16201"/>
    </source>
</evidence>
<name>W9QXS7_9ROSA</name>
<dbReference type="Pfam" id="PF16201">
    <property type="entry name" value="NopRA1"/>
    <property type="match status" value="1"/>
</dbReference>
<dbReference type="PANTHER" id="PTHR13500:SF0">
    <property type="entry name" value="NUCLEOLAR PRE-RIBOSOMAL-ASSOCIATED PROTEIN 1"/>
    <property type="match status" value="1"/>
</dbReference>
<gene>
    <name evidence="2" type="ORF">L484_017831</name>
</gene>
<dbReference type="GO" id="GO:0000463">
    <property type="term" value="P:maturation of LSU-rRNA from tricistronic rRNA transcript (SSU-rRNA, 5.8S rRNA, LSU-rRNA)"/>
    <property type="evidence" value="ECO:0007669"/>
    <property type="project" value="TreeGrafter"/>
</dbReference>
<dbReference type="STRING" id="981085.W9QXS7"/>